<evidence type="ECO:0008006" key="3">
    <source>
        <dbReference type="Google" id="ProtNLM"/>
    </source>
</evidence>
<dbReference type="EMBL" id="JABWCS010000215">
    <property type="protein sequence ID" value="NUU62651.1"/>
    <property type="molecule type" value="Genomic_DNA"/>
</dbReference>
<reference evidence="1" key="1">
    <citation type="submission" date="2020-06" db="EMBL/GenBank/DDBJ databases">
        <title>Paenibacillus sp. nov., isolated from soil.</title>
        <authorList>
            <person name="Seo Y.L."/>
        </authorList>
    </citation>
    <scope>NUCLEOTIDE SEQUENCE [LARGE SCALE GENOMIC DNA]</scope>
    <source>
        <strain evidence="1">JW14</strain>
    </source>
</reference>
<organism evidence="1 2">
    <name type="scientific">Paenibacillus agri</name>
    <dbReference type="NCBI Taxonomy" id="2744309"/>
    <lineage>
        <taxon>Bacteria</taxon>
        <taxon>Bacillati</taxon>
        <taxon>Bacillota</taxon>
        <taxon>Bacilli</taxon>
        <taxon>Bacillales</taxon>
        <taxon>Paenibacillaceae</taxon>
        <taxon>Paenibacillus</taxon>
    </lineage>
</organism>
<keyword evidence="2" id="KW-1185">Reference proteome</keyword>
<dbReference type="Proteomes" id="UP000564806">
    <property type="component" value="Unassembled WGS sequence"/>
</dbReference>
<dbReference type="RefSeq" id="WP_175373100.1">
    <property type="nucleotide sequence ID" value="NZ_JABWCS010000215.1"/>
</dbReference>
<name>A0A850EXT1_9BACL</name>
<dbReference type="AlphaFoldDB" id="A0A850EXT1"/>
<evidence type="ECO:0000313" key="2">
    <source>
        <dbReference type="Proteomes" id="UP000564806"/>
    </source>
</evidence>
<comment type="caution">
    <text evidence="1">The sequence shown here is derived from an EMBL/GenBank/DDBJ whole genome shotgun (WGS) entry which is preliminary data.</text>
</comment>
<gene>
    <name evidence="1" type="ORF">HPT30_20095</name>
</gene>
<protein>
    <recommendedName>
        <fullName evidence="3">Tetratricopeptide repeat protein</fullName>
    </recommendedName>
</protein>
<evidence type="ECO:0000313" key="1">
    <source>
        <dbReference type="EMBL" id="NUU62651.1"/>
    </source>
</evidence>
<sequence>MSDYMNLWLNYRATEDFFMEHLKLVEDKPFEVHFAYNNFIKLYSMHLIQPDAAEKLVAVCMKDIELFPTFKVAWHERNPTYGILPSIPSFKTLVMFYENKNRFYEAIDICNAALEYELTDGTKGGYSGRLARLERKLERQLKES</sequence>
<accession>A0A850EXT1</accession>
<proteinExistence type="predicted"/>